<dbReference type="Proteomes" id="UP000629468">
    <property type="component" value="Unassembled WGS sequence"/>
</dbReference>
<evidence type="ECO:0000313" key="2">
    <source>
        <dbReference type="EMBL" id="KAF7768517.1"/>
    </source>
</evidence>
<keyword evidence="1" id="KW-0812">Transmembrane</keyword>
<keyword evidence="1" id="KW-0472">Membrane</keyword>
<evidence type="ECO:0000313" key="3">
    <source>
        <dbReference type="Proteomes" id="UP000629468"/>
    </source>
</evidence>
<accession>A0A8H7EZK0</accession>
<name>A0A8H7EZK0_AGABI</name>
<feature type="transmembrane region" description="Helical" evidence="1">
    <location>
        <begin position="16"/>
        <end position="40"/>
    </location>
</feature>
<evidence type="ECO:0000256" key="1">
    <source>
        <dbReference type="SAM" id="Phobius"/>
    </source>
</evidence>
<proteinExistence type="predicted"/>
<reference evidence="2 3" key="1">
    <citation type="journal article" name="Sci. Rep.">
        <title>Telomere-to-telomere assembled and centromere annotated genomes of the two main subspecies of the button mushroom Agaricus bisporus reveal especially polymorphic chromosome ends.</title>
        <authorList>
            <person name="Sonnenberg A.S.M."/>
            <person name="Sedaghat-Telgerd N."/>
            <person name="Lavrijssen B."/>
            <person name="Ohm R.A."/>
            <person name="Hendrickx P.M."/>
            <person name="Scholtmeijer K."/>
            <person name="Baars J.J.P."/>
            <person name="van Peer A."/>
        </authorList>
    </citation>
    <scope>NUCLEOTIDE SEQUENCE [LARGE SCALE GENOMIC DNA]</scope>
    <source>
        <strain evidence="2 3">H119_p4</strain>
    </source>
</reference>
<dbReference type="EMBL" id="JABXXO010000010">
    <property type="protein sequence ID" value="KAF7768517.1"/>
    <property type="molecule type" value="Genomic_DNA"/>
</dbReference>
<keyword evidence="1" id="KW-1133">Transmembrane helix</keyword>
<organism evidence="2 3">
    <name type="scientific">Agaricus bisporus var. burnettii</name>
    <dbReference type="NCBI Taxonomy" id="192524"/>
    <lineage>
        <taxon>Eukaryota</taxon>
        <taxon>Fungi</taxon>
        <taxon>Dikarya</taxon>
        <taxon>Basidiomycota</taxon>
        <taxon>Agaricomycotina</taxon>
        <taxon>Agaricomycetes</taxon>
        <taxon>Agaricomycetidae</taxon>
        <taxon>Agaricales</taxon>
        <taxon>Agaricineae</taxon>
        <taxon>Agaricaceae</taxon>
        <taxon>Agaricus</taxon>
    </lineage>
</organism>
<gene>
    <name evidence="2" type="ORF">Agabi119p4_7760</name>
</gene>
<dbReference type="AlphaFoldDB" id="A0A8H7EZK0"/>
<comment type="caution">
    <text evidence="2">The sequence shown here is derived from an EMBL/GenBank/DDBJ whole genome shotgun (WGS) entry which is preliminary data.</text>
</comment>
<protein>
    <submittedName>
        <fullName evidence="2">Uncharacterized protein</fullName>
    </submittedName>
</protein>
<sequence>MSIPSNGSRELTRFRIYFYLFSFHLDCIISLGYVVFSAIVCGGEGCSSVQALVACYRWSPVSTLVHDCRRLLDIGLSGTIA</sequence>